<organism evidence="1">
    <name type="scientific">Lygus hesperus</name>
    <name type="common">Western plant bug</name>
    <dbReference type="NCBI Taxonomy" id="30085"/>
    <lineage>
        <taxon>Eukaryota</taxon>
        <taxon>Metazoa</taxon>
        <taxon>Ecdysozoa</taxon>
        <taxon>Arthropoda</taxon>
        <taxon>Hexapoda</taxon>
        <taxon>Insecta</taxon>
        <taxon>Pterygota</taxon>
        <taxon>Neoptera</taxon>
        <taxon>Paraneoptera</taxon>
        <taxon>Hemiptera</taxon>
        <taxon>Heteroptera</taxon>
        <taxon>Panheteroptera</taxon>
        <taxon>Cimicomorpha</taxon>
        <taxon>Miridae</taxon>
        <taxon>Mirini</taxon>
        <taxon>Lygus</taxon>
    </lineage>
</organism>
<proteinExistence type="predicted"/>
<protein>
    <submittedName>
        <fullName evidence="1">Uncharacterized protein</fullName>
    </submittedName>
</protein>
<gene>
    <name evidence="1" type="ORF">CM83_31003</name>
</gene>
<dbReference type="EMBL" id="GBHO01035889">
    <property type="protein sequence ID" value="JAG07715.1"/>
    <property type="molecule type" value="Transcribed_RNA"/>
</dbReference>
<evidence type="ECO:0000313" key="1">
    <source>
        <dbReference type="EMBL" id="JAG07715.1"/>
    </source>
</evidence>
<reference evidence="1" key="1">
    <citation type="journal article" date="2014" name="PLoS ONE">
        <title>Transcriptome-Based Identification of ABC Transporters in the Western Tarnished Plant Bug Lygus hesperus.</title>
        <authorList>
            <person name="Hull J.J."/>
            <person name="Chaney K."/>
            <person name="Geib S.M."/>
            <person name="Fabrick J.A."/>
            <person name="Brent C.S."/>
            <person name="Walsh D."/>
            <person name="Lavine L.C."/>
        </authorList>
    </citation>
    <scope>NUCLEOTIDE SEQUENCE</scope>
</reference>
<sequence length="268" mass="30050">MEASQLIIDLDHTYAKIPTSSGINQDEVPDLISSPSTSSFDPAQASSVVDNGRRGWAHRISAPPGEWGDVVLKFTESAIDIYFHNLFNIKTVEGFLTSITSTLVNKHVEYVQKWQALKFSLWLECIFDKPHLSGDESVPTEKLLANFKTKTMALFKDDGDRIESLLSEQFLVLLEELESFQKKGSGWSLSTVVGVLVKLTKYKPLKGGAKHIPLPPRIKNTKSVINVFNQDDDYCFKYAVLGSLTEVGEKNANRPIFYSNLVHNYDFS</sequence>
<dbReference type="AlphaFoldDB" id="A0A0A9WS99"/>
<dbReference type="PANTHER" id="PTHR31511:SF12">
    <property type="entry name" value="RHO TERMINATION FACTOR N-TERMINAL DOMAIN-CONTAINING PROTEIN"/>
    <property type="match status" value="1"/>
</dbReference>
<accession>A0A0A9WS99</accession>
<feature type="non-terminal residue" evidence="1">
    <location>
        <position position="268"/>
    </location>
</feature>
<reference evidence="1" key="2">
    <citation type="submission" date="2014-07" db="EMBL/GenBank/DDBJ databases">
        <authorList>
            <person name="Hull J."/>
        </authorList>
    </citation>
    <scope>NUCLEOTIDE SEQUENCE</scope>
</reference>
<dbReference type="PANTHER" id="PTHR31511">
    <property type="entry name" value="PROTEIN CBG23764"/>
    <property type="match status" value="1"/>
</dbReference>
<name>A0A0A9WS99_LYGHE</name>